<name>A0A8X7BHJ9_TRICX</name>
<dbReference type="AlphaFoldDB" id="A0A8X7BHJ9"/>
<evidence type="ECO:0000256" key="1">
    <source>
        <dbReference type="SAM" id="MobiDB-lite"/>
    </source>
</evidence>
<evidence type="ECO:0000313" key="2">
    <source>
        <dbReference type="EMBL" id="GFY31981.1"/>
    </source>
</evidence>
<feature type="region of interest" description="Disordered" evidence="1">
    <location>
        <begin position="213"/>
        <end position="291"/>
    </location>
</feature>
<feature type="region of interest" description="Disordered" evidence="1">
    <location>
        <begin position="1"/>
        <end position="23"/>
    </location>
</feature>
<reference evidence="2" key="1">
    <citation type="submission" date="2020-08" db="EMBL/GenBank/DDBJ databases">
        <title>Multicomponent nature underlies the extraordinary mechanical properties of spider dragline silk.</title>
        <authorList>
            <person name="Kono N."/>
            <person name="Nakamura H."/>
            <person name="Mori M."/>
            <person name="Yoshida Y."/>
            <person name="Ohtoshi R."/>
            <person name="Malay A.D."/>
            <person name="Moran D.A.P."/>
            <person name="Tomita M."/>
            <person name="Numata K."/>
            <person name="Arakawa K."/>
        </authorList>
    </citation>
    <scope>NUCLEOTIDE SEQUENCE</scope>
</reference>
<evidence type="ECO:0000313" key="3">
    <source>
        <dbReference type="Proteomes" id="UP000887159"/>
    </source>
</evidence>
<gene>
    <name evidence="2" type="ORF">TNCV_2621181</name>
</gene>
<protein>
    <submittedName>
        <fullName evidence="2">Uncharacterized protein</fullName>
    </submittedName>
</protein>
<comment type="caution">
    <text evidence="2">The sequence shown here is derived from an EMBL/GenBank/DDBJ whole genome shotgun (WGS) entry which is preliminary data.</text>
</comment>
<organism evidence="2 3">
    <name type="scientific">Trichonephila clavipes</name>
    <name type="common">Golden silk orbweaver</name>
    <name type="synonym">Nephila clavipes</name>
    <dbReference type="NCBI Taxonomy" id="2585209"/>
    <lineage>
        <taxon>Eukaryota</taxon>
        <taxon>Metazoa</taxon>
        <taxon>Ecdysozoa</taxon>
        <taxon>Arthropoda</taxon>
        <taxon>Chelicerata</taxon>
        <taxon>Arachnida</taxon>
        <taxon>Araneae</taxon>
        <taxon>Araneomorphae</taxon>
        <taxon>Entelegynae</taxon>
        <taxon>Araneoidea</taxon>
        <taxon>Nephilidae</taxon>
        <taxon>Trichonephila</taxon>
    </lineage>
</organism>
<feature type="compositionally biased region" description="Acidic residues" evidence="1">
    <location>
        <begin position="270"/>
        <end position="280"/>
    </location>
</feature>
<proteinExistence type="predicted"/>
<keyword evidence="3" id="KW-1185">Reference proteome</keyword>
<feature type="compositionally biased region" description="Polar residues" evidence="1">
    <location>
        <begin position="1"/>
        <end position="18"/>
    </location>
</feature>
<dbReference type="EMBL" id="BMAU01021401">
    <property type="protein sequence ID" value="GFY31981.1"/>
    <property type="molecule type" value="Genomic_DNA"/>
</dbReference>
<sequence>MGWRNVSRSIFPATTSDQPSHRQKHSASCLRRLRTQFFCPRLRPLFQSLCPELDCFIRFHRAGVSFFGHFFGLVPDLGQLWSFSEDYFIHFIRFLSDLCHTRIWITQDMSETRTDVASTPVSTLFSLDPICFDVANATNHLDSITTCSECEEFIDMIEGYIEDVKKTVGVLDDVQKLRLISELQGLALKAARKSIRLQNKDYIEELKRLNAHQLPTIPSPSKAKRGTQKRSTTSPVPGTSGKKQRAGERKRSGNTTPPPAAVNEETLSAMEDDSSADESSSEANNTKAAGPIRASARVVNADGIGDLTDTEGDDFTVVSRKKKVASIVIDASQNTTGLLTTLSEHLGTTLEGRFENGKLRVFPKTILEHRKLQSFLAVKKMRSHTFEMADNKQLKAVIRGLPTDYDQKEPLRGLIFFR</sequence>
<dbReference type="Proteomes" id="UP000887159">
    <property type="component" value="Unassembled WGS sequence"/>
</dbReference>
<accession>A0A8X7BHJ9</accession>